<accession>A0A8J4Y2S4</accession>
<dbReference type="AlphaFoldDB" id="A0A8J4Y2S4"/>
<reference evidence="1" key="1">
    <citation type="submission" date="2020-07" db="EMBL/GenBank/DDBJ databases">
        <title>The High-quality genome of the commercially important snow crab, Chionoecetes opilio.</title>
        <authorList>
            <person name="Jeong J.-H."/>
            <person name="Ryu S."/>
        </authorList>
    </citation>
    <scope>NUCLEOTIDE SEQUENCE</scope>
    <source>
        <strain evidence="1">MADBK_172401_WGS</strain>
        <tissue evidence="1">Digestive gland</tissue>
    </source>
</reference>
<gene>
    <name evidence="1" type="ORF">GWK47_009911</name>
</gene>
<evidence type="ECO:0000313" key="1">
    <source>
        <dbReference type="EMBL" id="KAG0716354.1"/>
    </source>
</evidence>
<comment type="caution">
    <text evidence="1">The sequence shown here is derived from an EMBL/GenBank/DDBJ whole genome shotgun (WGS) entry which is preliminary data.</text>
</comment>
<proteinExistence type="predicted"/>
<name>A0A8J4Y2S4_CHIOP</name>
<protein>
    <submittedName>
        <fullName evidence="1">Uncharacterized protein</fullName>
    </submittedName>
</protein>
<keyword evidence="2" id="KW-1185">Reference proteome</keyword>
<organism evidence="1 2">
    <name type="scientific">Chionoecetes opilio</name>
    <name type="common">Atlantic snow crab</name>
    <name type="synonym">Cancer opilio</name>
    <dbReference type="NCBI Taxonomy" id="41210"/>
    <lineage>
        <taxon>Eukaryota</taxon>
        <taxon>Metazoa</taxon>
        <taxon>Ecdysozoa</taxon>
        <taxon>Arthropoda</taxon>
        <taxon>Crustacea</taxon>
        <taxon>Multicrustacea</taxon>
        <taxon>Malacostraca</taxon>
        <taxon>Eumalacostraca</taxon>
        <taxon>Eucarida</taxon>
        <taxon>Decapoda</taxon>
        <taxon>Pleocyemata</taxon>
        <taxon>Brachyura</taxon>
        <taxon>Eubrachyura</taxon>
        <taxon>Majoidea</taxon>
        <taxon>Majidae</taxon>
        <taxon>Chionoecetes</taxon>
    </lineage>
</organism>
<dbReference type="EMBL" id="JACEEZ010018929">
    <property type="protein sequence ID" value="KAG0716354.1"/>
    <property type="molecule type" value="Genomic_DNA"/>
</dbReference>
<dbReference type="Proteomes" id="UP000770661">
    <property type="component" value="Unassembled WGS sequence"/>
</dbReference>
<sequence>MIRFQISLSIASSSSMSNAARSSSIHCLHVFGLPAMAASTEQCNFDSSKQETEEFSIKNYPELNELSDEELFEMERHNKSEALKLKMLQSLRRSPPNNLVK</sequence>
<evidence type="ECO:0000313" key="2">
    <source>
        <dbReference type="Proteomes" id="UP000770661"/>
    </source>
</evidence>